<dbReference type="InterPro" id="IPR005331">
    <property type="entry name" value="Sulfotransferase"/>
</dbReference>
<gene>
    <name evidence="1" type="ORF">OSTQU699_LOCUS1723</name>
</gene>
<accession>A0A8S1IMS0</accession>
<organism evidence="1 2">
    <name type="scientific">Ostreobium quekettii</name>
    <dbReference type="NCBI Taxonomy" id="121088"/>
    <lineage>
        <taxon>Eukaryota</taxon>
        <taxon>Viridiplantae</taxon>
        <taxon>Chlorophyta</taxon>
        <taxon>core chlorophytes</taxon>
        <taxon>Ulvophyceae</taxon>
        <taxon>TCBD clade</taxon>
        <taxon>Bryopsidales</taxon>
        <taxon>Ostreobineae</taxon>
        <taxon>Ostreobiaceae</taxon>
        <taxon>Ostreobium</taxon>
    </lineage>
</organism>
<comment type="caution">
    <text evidence="1">The sequence shown here is derived from an EMBL/GenBank/DDBJ whole genome shotgun (WGS) entry which is preliminary data.</text>
</comment>
<evidence type="ECO:0000313" key="2">
    <source>
        <dbReference type="Proteomes" id="UP000708148"/>
    </source>
</evidence>
<protein>
    <recommendedName>
        <fullName evidence="3">Sulfotransferase family protein</fullName>
    </recommendedName>
</protein>
<dbReference type="OrthoDB" id="48731at2759"/>
<name>A0A8S1IMS0_9CHLO</name>
<sequence>MLSARCRNRGPQKKTGMVDPKYWMAEHFEYRKSQMWSWIDKPGATHPPTPFPHCQVYINHDYRFIWVKGYKVGGTAMRGSLGWLCDDSWWVPQDADLSHCSTPLWKNSSLTAQQAQEWWREYFVFGVVRNPLARFSSGYEYISQRMPENCTVPGMPAACRDPYVFAKTCRATACCNNSTVDHHVRHFGDQARCLFSQSDAPAVDFIAETENLDDDLEAIVNIINERRPEIMPPLVVTSSYGNPGPGAQSKKPGERARERVSALREDPDCVPELVRMYRNDYVTLGYGDT</sequence>
<dbReference type="EMBL" id="CAJHUC010000466">
    <property type="protein sequence ID" value="CAD7696363.1"/>
    <property type="molecule type" value="Genomic_DNA"/>
</dbReference>
<proteinExistence type="predicted"/>
<dbReference type="Proteomes" id="UP000708148">
    <property type="component" value="Unassembled WGS sequence"/>
</dbReference>
<reference evidence="1" key="1">
    <citation type="submission" date="2020-12" db="EMBL/GenBank/DDBJ databases">
        <authorList>
            <person name="Iha C."/>
        </authorList>
    </citation>
    <scope>NUCLEOTIDE SEQUENCE</scope>
</reference>
<dbReference type="AlphaFoldDB" id="A0A8S1IMS0"/>
<evidence type="ECO:0008006" key="3">
    <source>
        <dbReference type="Google" id="ProtNLM"/>
    </source>
</evidence>
<dbReference type="GO" id="GO:0008146">
    <property type="term" value="F:sulfotransferase activity"/>
    <property type="evidence" value="ECO:0007669"/>
    <property type="project" value="InterPro"/>
</dbReference>
<dbReference type="GO" id="GO:0016020">
    <property type="term" value="C:membrane"/>
    <property type="evidence" value="ECO:0007669"/>
    <property type="project" value="InterPro"/>
</dbReference>
<keyword evidence="2" id="KW-1185">Reference proteome</keyword>
<evidence type="ECO:0000313" key="1">
    <source>
        <dbReference type="EMBL" id="CAD7696363.1"/>
    </source>
</evidence>
<dbReference type="Pfam" id="PF03567">
    <property type="entry name" value="Sulfotransfer_2"/>
    <property type="match status" value="1"/>
</dbReference>